<dbReference type="InterPro" id="IPR000209">
    <property type="entry name" value="Peptidase_S8/S53_dom"/>
</dbReference>
<proteinExistence type="inferred from homology"/>
<dbReference type="PROSITE" id="PS51892">
    <property type="entry name" value="SUBTILASE"/>
    <property type="match status" value="1"/>
</dbReference>
<keyword evidence="8" id="KW-1185">Reference proteome</keyword>
<name>A0AA38S9V0_9PEZI</name>
<feature type="active site" description="Charge relay system" evidence="5">
    <location>
        <position position="227"/>
    </location>
</feature>
<sequence length="514" mass="57623">MSNEEDLQGPFWVRVLKVHAHQAQVTKKCDVRFEFDHIQHAESFAHRLDQMRMRLLQEFTQGPFTGEKEVYVQDSRVSSTTSHPEDAPRTRISVISSQKTNGKPQKMRMIITRDRFPGSVCFDFGENVLKASEMGLSKSHGLVRVWRHYYNDRRLPTTEETNWHKLVSSPRDRARIRQPGTLGGPQVVRNQQRSAEDWLENIDELRDVVLSYDPEDKYERVRVCVIDTGLREDYRATCSAFRGFRDFVDPANISVCDKSSGGHGTLCAHIILSVFDECDLYVARVFADDNAGDETGAARMAEAIDWAVSKDVNADIISISAGFREESLRLEEAVRKAGAANKLIFASASNWGNVDGVAFPARHTSTICIFSTDTTDQPSKFNPEPRKNGREFALMGEGWQSLDDPQKYERGTSMATAAAAGLAALILDFSRQRDNRNEVWARQVSQTSSMVAILDAISKPAGSLRCVEPKHLLHGYGAPTAVGGADPGLGQRRRNWASFKLEDPIMKKMRGINP</sequence>
<evidence type="ECO:0000256" key="5">
    <source>
        <dbReference type="PROSITE-ProRule" id="PRU01240"/>
    </source>
</evidence>
<evidence type="ECO:0000259" key="6">
    <source>
        <dbReference type="Pfam" id="PF00082"/>
    </source>
</evidence>
<evidence type="ECO:0000313" key="8">
    <source>
        <dbReference type="Proteomes" id="UP001174691"/>
    </source>
</evidence>
<evidence type="ECO:0000313" key="7">
    <source>
        <dbReference type="EMBL" id="KAJ9160801.1"/>
    </source>
</evidence>
<dbReference type="AlphaFoldDB" id="A0AA38S9V0"/>
<keyword evidence="3 5" id="KW-0378">Hydrolase</keyword>
<dbReference type="EMBL" id="JANBVN010000031">
    <property type="protein sequence ID" value="KAJ9160801.1"/>
    <property type="molecule type" value="Genomic_DNA"/>
</dbReference>
<comment type="caution">
    <text evidence="7">The sequence shown here is derived from an EMBL/GenBank/DDBJ whole genome shotgun (WGS) entry which is preliminary data.</text>
</comment>
<evidence type="ECO:0000256" key="4">
    <source>
        <dbReference type="ARBA" id="ARBA00022825"/>
    </source>
</evidence>
<dbReference type="Pfam" id="PF00082">
    <property type="entry name" value="Peptidase_S8"/>
    <property type="match status" value="1"/>
</dbReference>
<dbReference type="Gene3D" id="3.40.50.200">
    <property type="entry name" value="Peptidase S8/S53 domain"/>
    <property type="match status" value="1"/>
</dbReference>
<comment type="similarity">
    <text evidence="1 5">Belongs to the peptidase S8 family.</text>
</comment>
<gene>
    <name evidence="7" type="ORF">NKR19_g2902</name>
</gene>
<dbReference type="PRINTS" id="PR00723">
    <property type="entry name" value="SUBTILISIN"/>
</dbReference>
<evidence type="ECO:0000256" key="3">
    <source>
        <dbReference type="ARBA" id="ARBA00022801"/>
    </source>
</evidence>
<reference evidence="7" key="1">
    <citation type="submission" date="2022-07" db="EMBL/GenBank/DDBJ databases">
        <title>Fungi with potential for degradation of polypropylene.</title>
        <authorList>
            <person name="Gostincar C."/>
        </authorList>
    </citation>
    <scope>NUCLEOTIDE SEQUENCE</scope>
    <source>
        <strain evidence="7">EXF-13287</strain>
    </source>
</reference>
<accession>A0AA38S9V0</accession>
<organism evidence="7 8">
    <name type="scientific">Coniochaeta hoffmannii</name>
    <dbReference type="NCBI Taxonomy" id="91930"/>
    <lineage>
        <taxon>Eukaryota</taxon>
        <taxon>Fungi</taxon>
        <taxon>Dikarya</taxon>
        <taxon>Ascomycota</taxon>
        <taxon>Pezizomycotina</taxon>
        <taxon>Sordariomycetes</taxon>
        <taxon>Sordariomycetidae</taxon>
        <taxon>Coniochaetales</taxon>
        <taxon>Coniochaetaceae</taxon>
        <taxon>Coniochaeta</taxon>
    </lineage>
</organism>
<feature type="active site" description="Charge relay system" evidence="5">
    <location>
        <position position="413"/>
    </location>
</feature>
<dbReference type="Proteomes" id="UP001174691">
    <property type="component" value="Unassembled WGS sequence"/>
</dbReference>
<keyword evidence="2 5" id="KW-0645">Protease</keyword>
<dbReference type="InterPro" id="IPR015500">
    <property type="entry name" value="Peptidase_S8_subtilisin-rel"/>
</dbReference>
<evidence type="ECO:0000256" key="1">
    <source>
        <dbReference type="ARBA" id="ARBA00011073"/>
    </source>
</evidence>
<dbReference type="GO" id="GO:0004252">
    <property type="term" value="F:serine-type endopeptidase activity"/>
    <property type="evidence" value="ECO:0007669"/>
    <property type="project" value="UniProtKB-UniRule"/>
</dbReference>
<evidence type="ECO:0000256" key="2">
    <source>
        <dbReference type="ARBA" id="ARBA00022670"/>
    </source>
</evidence>
<feature type="domain" description="Peptidase S8/S53" evidence="6">
    <location>
        <begin position="221"/>
        <end position="448"/>
    </location>
</feature>
<keyword evidence="4 5" id="KW-0720">Serine protease</keyword>
<dbReference type="InterPro" id="IPR050131">
    <property type="entry name" value="Peptidase_S8_subtilisin-like"/>
</dbReference>
<dbReference type="PANTHER" id="PTHR43806">
    <property type="entry name" value="PEPTIDASE S8"/>
    <property type="match status" value="1"/>
</dbReference>
<dbReference type="GO" id="GO:0006508">
    <property type="term" value="P:proteolysis"/>
    <property type="evidence" value="ECO:0007669"/>
    <property type="project" value="UniProtKB-KW"/>
</dbReference>
<feature type="active site" description="Charge relay system" evidence="5">
    <location>
        <position position="263"/>
    </location>
</feature>
<dbReference type="PANTHER" id="PTHR43806:SF11">
    <property type="entry name" value="CEREVISIN-RELATED"/>
    <property type="match status" value="1"/>
</dbReference>
<protein>
    <recommendedName>
        <fullName evidence="6">Peptidase S8/S53 domain-containing protein</fullName>
    </recommendedName>
</protein>
<dbReference type="SUPFAM" id="SSF52743">
    <property type="entry name" value="Subtilisin-like"/>
    <property type="match status" value="1"/>
</dbReference>
<dbReference type="InterPro" id="IPR036852">
    <property type="entry name" value="Peptidase_S8/S53_dom_sf"/>
</dbReference>